<dbReference type="GO" id="GO:0045505">
    <property type="term" value="F:dynein intermediate chain binding"/>
    <property type="evidence" value="ECO:0007669"/>
    <property type="project" value="InterPro"/>
</dbReference>
<dbReference type="Gene3D" id="1.10.8.710">
    <property type="match status" value="1"/>
</dbReference>
<dbReference type="Gene3D" id="6.10.140.1060">
    <property type="match status" value="1"/>
</dbReference>
<dbReference type="FunFam" id="1.20.140.100:FF:000002">
    <property type="entry name" value="Cytoplasmic dynein heavy chain 1"/>
    <property type="match status" value="1"/>
</dbReference>
<dbReference type="CDD" id="cd00009">
    <property type="entry name" value="AAA"/>
    <property type="match status" value="2"/>
</dbReference>
<dbReference type="SUPFAM" id="SSF52540">
    <property type="entry name" value="P-loop containing nucleoside triphosphate hydrolases"/>
    <property type="match status" value="4"/>
</dbReference>
<dbReference type="InterPro" id="IPR003593">
    <property type="entry name" value="AAA+_ATPase"/>
</dbReference>
<dbReference type="Pfam" id="PF12780">
    <property type="entry name" value="AAA_8"/>
    <property type="match status" value="1"/>
</dbReference>
<accession>A0A2G5B6Y8</accession>
<dbReference type="GO" id="GO:0005874">
    <property type="term" value="C:microtubule"/>
    <property type="evidence" value="ECO:0007669"/>
    <property type="project" value="UniProtKB-KW"/>
</dbReference>
<evidence type="ECO:0000256" key="9">
    <source>
        <dbReference type="ARBA" id="ARBA00022840"/>
    </source>
</evidence>
<dbReference type="Pfam" id="PF18198">
    <property type="entry name" value="AAA_lid_11"/>
    <property type="match status" value="1"/>
</dbReference>
<keyword evidence="8" id="KW-0547">Nucleotide-binding</keyword>
<dbReference type="InterPro" id="IPR042219">
    <property type="entry name" value="AAA_lid_11_sf"/>
</dbReference>
<dbReference type="InterPro" id="IPR004273">
    <property type="entry name" value="Dynein_heavy_D6_P-loop"/>
</dbReference>
<dbReference type="InterPro" id="IPR013594">
    <property type="entry name" value="Dynein_heavy_tail"/>
</dbReference>
<dbReference type="GO" id="GO:0008569">
    <property type="term" value="F:minus-end-directed microtubule motor activity"/>
    <property type="evidence" value="ECO:0007669"/>
    <property type="project" value="InterPro"/>
</dbReference>
<dbReference type="InterPro" id="IPR026983">
    <property type="entry name" value="DHC"/>
</dbReference>
<dbReference type="GO" id="GO:0005858">
    <property type="term" value="C:axonemal dynein complex"/>
    <property type="evidence" value="ECO:0007669"/>
    <property type="project" value="TreeGrafter"/>
</dbReference>
<evidence type="ECO:0000256" key="6">
    <source>
        <dbReference type="ARBA" id="ARBA00022701"/>
    </source>
</evidence>
<dbReference type="InterPro" id="IPR041466">
    <property type="entry name" value="Dynein_AAA5_ext"/>
</dbReference>
<keyword evidence="7" id="KW-0677">Repeat</keyword>
<dbReference type="Pfam" id="PF17852">
    <property type="entry name" value="Dynein_AAA_lid"/>
    <property type="match status" value="1"/>
</dbReference>
<dbReference type="Pfam" id="PF08393">
    <property type="entry name" value="DHC_N2"/>
    <property type="match status" value="1"/>
</dbReference>
<keyword evidence="19" id="KW-1185">Reference proteome</keyword>
<dbReference type="PANTHER" id="PTHR46532:SF4">
    <property type="entry name" value="AAA+ ATPASE DOMAIN-CONTAINING PROTEIN"/>
    <property type="match status" value="1"/>
</dbReference>
<dbReference type="Gene3D" id="1.20.1270.280">
    <property type="match status" value="1"/>
</dbReference>
<sequence length="4751" mass="527642">MEAPAVSAAGATVAAFCDPNIVKQYLLNLVPVLLGSGGSDEDDEVQAVRAMFSQPETSAKCKSFANDSSIPALYVVKDAEGESGDQDGYAVSTTTFELAFELSWKTTHVGSLALIKRTPTIDPDVSLARQIQVMNLLGPASAASAGVNPYELLHAYVRFGVSPYFNAYVAAKEKADQQQQQQSSLGGGEGGSNLRDDKDAQQGIPMAKKKLAELELSLLHLQQNVDIPETMLNIHPVIARTVAECRRQGQRTHVDAVDAGLLSDSGFLNQLQGDVNGWIKEIQKVTKLDRDPASGTTSQEINFWLSMERALERIEEQLQSDEVVLTMDVLKAAKRFHATVSFRTDTGLKEAAERVTRYNVLMKDFPVNELLSATEIGRISNAIELIFAHVNKKLKLTAYPVRRALPLVEAISRDFNDQLVKVMGHVRLMYMDYGDFDGLFGETQNAFEAWESQVKEFANLARDITRKRSEKFIPIKIRAAHAPLQERLSFVHQFRQQHEQLQQTIVRVMGGQHQREGEGATDESAISEISQAYDVVKIVDVLDVTVEGTELWERAETGYNERVARVENQIIVRLRDRLATARNASEMFRVFSKFNALFVRPKIRGAIQEYQTQLISSVKDDILRLHDTFKKHYRRSEAYTMSQLRDIPPVSGAIIWIRQIERQLDMYMRRVEDVLGKGWELYAEGQRLQADSASFRRKLDTRPLYDAWFSEISRRDLTVAGRVFLVARHRATGNAFQLNVSFDAQLITLFKEVRELLWLGFQVPHTLVNMARDGRRVYPFAVSLMETVKIYRQTSYRLHQHTDVMSLAAGYRRDVMLCIQRGMSLKWQYFVTSGSLYTSSGLNSMDTHDNRNASFVREFAAVVSLFQEKVEALITLNDSINAAVRELSSCPYTEQNFHDILDRIQGLIDRLNLDNYANLEQWVCELDVRLEKVFTTRLSHAVEAWIREFTRAPVQGDDSDGEAADDIRIARRLQRSMGVDSRDLPAKHTGDSSAVEAEEVVPQLRPVVHELRIKNQMMYVDPPLENARASWIQQLHTWLAAVCQQRRPQATRYENGSSSPSAVAVSSTQGASYKDLLSRLPNNGLFEAYRAIESMSDQAAAYVRIWLQYQALWDLQTDYVLHFLGDDLTRWQAMLLEIKRARSTFDTSETAKLIGAHCMINYEMVQSKVNAKYDNWQREILNKFGQRLGAAIRDASQAIAAARHQLESHSAESSTTSEVVAFITYVQEIKRKCPGWQHDVEEVFRGGQRVLEKQRYQFPPDWVYLEQVEGEWSAFNEILKRKNNVIQEQLPNLQMKIIAEDQAVDARIGSLCADWEKGKPVQGALKPDTALNTLNVFHQRITRLVAEYELVGRAKEALDMDARRDDRLTPVQEEVSDLKSVWTALSGVWREINELRETPWASVVVRKVRQQLDRYLSESKQLPNRMRQYAAFEYMQKTLRALLKANAVVADLKSDALRDRHWRQLFKALKVSTTTMSDLTLGDVWDFDIARNESLIREVITVAQGEMALEEFLAQIRETWSGYVLELVAYQNKCRLIKGWDELFAKCSEQLSALTSMKGSPYYKVFEEEAGGWEDKLNRIHVLFDVWVDVQRQWVYLEGIFTGSADIKHMLPVESSRFQNINTEFLAVMKKVYKSPFVLDVLGLPSIQRSLERLADLLGKIQKALGEYLERERASFPRFYFVGDEDLLEIIGNAKDVPRIQKHLRKMFAGLAFVQLSEDCSQILGMSSKEGEQVPFRQPLVLAQYTKINEWLAAIEREMRLTLAEHLGRAVAQLETVCGAEPDAAGFRTWIAATPAQLVVLAKQVVWTRRVDAALGAAADTATSLATELAALEGELHVLADAVLEDLPALDRKKIEQLITELVHQRDTVRMLHEGGASSDQDFRWLSQMRFSYQSATDPLHSVEVSVADARFKYGFEYLGVQERLVQTPLTDRCYLTLTQALERRLGGSPFGPAGTGKTETAKALAQQLGRFALVFCCDENFDFQAMGRIFVGLCQVGAWGVFDEFNRLDERILSAVSQQIQTIQLGLGAHAKDAGSDNNKCGEIELLNNKVRLNPDTGIFITMNPGYAGRSNLPDNLKKLFRSFAMTRPDRALIAQVMLYSQGFRQAEMLASKVVPLFNLCAEQLSEQPHYDFGLRALKSVLVSAGRLKREQQGSARGGTNGLGADHNADSEEAVDSAQTDEQALVIQSIRETMVPKLVAQDIGLLGSLLEDVFPGAASQAARLERLRTALEEESAGRGLVDGAQWVAKALQLYQMQALHHGVMMVGAAGSGKSTAWRVLLAALERLEGVEGVSYVIDPKAMTKEDLYGTLDATTREWRDGLFTHILRKIVDNVRGESTRRHWIVFDGDVDPEWVENLNSVLDDNRLLTLPNGERLALPPNVRVLFEVETLRYATPATVSRCGMVWFSDDTVTAEMAMQHYLRRLCVEPLDDGAEGFGGSDATGARLGGTSASGVQQSGAADSNTKAALSPAMRVQAAAADALAPFLARDGVVARALVLAAGLEHVMEFTQMRALGTLFALLDGAVGAVVAYDAQHTDFPLSTAATAQFVAMRLALALVWSMAGDATAAARQAVAELVSREMAMDSADSMGTLEPAGSLDTLPPLPHGAALEDCDAALRNGAAEWVTWDSRVPRVELEAHSVAAADVVVPTADTLRHEDVVRAVLAARRPAVLCGPPGSGKTMTLLAALRRVADADVAALNFSAATGPALVLRALEQRCEYRRTPRGAVLGPAAAGRWLVVFCDEINLPAADKYGTQRVVAFLRGLVERGGFWRGHAWVALERVQFVGACNPPTDAGRVVLAPRFLRHAPVVLVDYPGATALRQIYGTFTRALLKVQPGLRAHAESLAGAMVDVYAESQQRFTADQQAHYVYSPRELTRWARGVYSALREREDVDEAELVRLWAHEGLRLFQDRLVVEEERRWTDAAIDAAARTHFSTDACTRGLARPILFSRWLTRHYAPVEREELRDYVRARLRVFSEEELDVRLVLFDEVLDHVLRIDRIFRQPQGHALLIGVSGSGKTTLARFAAWMNGLRVEQLRAHRGYTAADFDADLRAVLRRAGCSGEKVCFVVDESNMLDAAFLERMNTLLANAEVPGLFEGDELAALLTACREGAQRDGLLLDTPDELQRWFTQQVARNLHVVFTMNPPAPGGLAQRAATSPALFNRCVVDWFGDWTPGALFHVGRELTLDVDLDDSSRDASSPARRDAAAGAFVAVHAAVRAANARLARRTGRTAHVTPRHFLDFLAHFRRLHSTRRDALEEQQRHVHVGLEKLQATFAQVEELRGALGEAQAALGRKTREADAKLQQMVGDQQRAEQQQAASRALQAELAQKEAEIAERRRVVGRDLERAEPAVADAQRAVSNIKKQQLAEVRAMANPPPAVKLAIESVCTLLGHRSGGDWKALQSAVRRDDFIASIVNFDTDAQMTRALRAHMRRTFLARPEFNFETVSRASKACGPLVRWVAAQVDYADILERVGPLRAEVQSLERDAEESAVRAAALADMVRDLEASLAQYKAEYALLIAETERLKAEMARVEAKVARSQRLLDSLGSERARWDAGREAFGREMATLVGDVLLASALLAYGGAYDQQARSALVRRWRRHAARAGLAVRSALRLADFLAPPAQRQQWLACGLPDDALAAENAAMLASFNRYPLLIDPSGTAARFLERDAAEHNRTLTTTSFLDAAFPKQLEAALRFGHAILIHDAEHVDALLNPVLNRELRRTGGRVLVRLGAQDIDFSPAFRLYLATRDPAATFAPDLSSRVTFVNFSVTRASLQAQCLAHVMRHERPDVDERRRDLLRLQGELRLRLHALETELLGALNAARGNILDDDAVIASLESLKAEAADVARRAAETDGVMRDVDCVAATFTPLARACAAVYFALDRLPALHGFYRFSLEFFDAIFRQVVEHNPRLDAVADERQRLRILRQDLFALAYRRAAPSLLHAHRLPLLLLLALLKLRADEDEVREAPTAVARGDALSTVAAAPAVELPSELVPLVDADARSALALHARALGWCRTWIADLAGNVQEWLAFVSPATTHPECCVPQHAVLADGELLNELPAAVALRELIVVRLLRPDRVPAAAARFAACVFGAENETSQPPSLEAAGMAGEPTLREITADEVDALTPVALCAVPGHDAAYRVDALAAELRRGVHAVAMGAAEGVALADQAIATAAKAGAWVLLKNVHLAPLWLEQLEKRLQTLRPHEQFRLFLTMEISPVVPPSLLRRSRTLIIEPAPGVRASLLESLGALPPAAAPLVAALPAERARLMFLLAWLHAVLCERLRYAPLGWASPYEFSDADFACARAMLDCWLERAAHGRSNIDPARIPWAAIRSLLVDAIYGARIDNDFDLRVLDSLVRRCFCSEAYAVDFELVDGLLQAPEGTRPEDFVRWCRELPDREPPTWLGLPPNAEGLLLVQSGRTLLADTRRLRALMDDDDEEDTDADAEDSADDALADAAAELPQHMRHIEALAAGFAEMLPAKLPELNASESGQQQQTPLFRVIERENSVARKLLAQVHVDLEQLGEVCCGKRRQTNHLRQLLADFGAGIVPQTWRFYDVPHDFTLARWMADFAARLDHQAHTLVERIAQTSDVAEELQRADAPIWLGGLLAPEAFITATRQAVAKQLGCSLEELELNLVLSHTEGSFAVSGLRIEGAAWSATNLLALNDGSHESLPTCYLTWSTGDLLPSSSETDGAVKDIALVPVYLNRDRNGLLFVAHLPIDLVHGATPDAVTQRAVAIVAV</sequence>
<evidence type="ECO:0000256" key="15">
    <source>
        <dbReference type="SAM" id="Coils"/>
    </source>
</evidence>
<dbReference type="STRING" id="763665.A0A2G5B6Y8"/>
<dbReference type="InterPro" id="IPR054354">
    <property type="entry name" value="DYNC2H1-like_lid"/>
</dbReference>
<dbReference type="FunFam" id="1.20.920.20:FF:000002">
    <property type="entry name" value="Cytoplasmic dynein 1 heavy chain"/>
    <property type="match status" value="1"/>
</dbReference>
<keyword evidence="5" id="KW-0963">Cytoplasm</keyword>
<keyword evidence="6" id="KW-0493">Microtubule</keyword>
<dbReference type="Pfam" id="PF12775">
    <property type="entry name" value="AAA_7"/>
    <property type="match status" value="1"/>
</dbReference>
<evidence type="ECO:0000256" key="4">
    <source>
        <dbReference type="ARBA" id="ARBA00022197"/>
    </source>
</evidence>
<evidence type="ECO:0000256" key="16">
    <source>
        <dbReference type="SAM" id="MobiDB-lite"/>
    </source>
</evidence>
<feature type="region of interest" description="Disordered" evidence="16">
    <location>
        <begin position="2153"/>
        <end position="2178"/>
    </location>
</feature>
<dbReference type="InterPro" id="IPR041658">
    <property type="entry name" value="AAA_lid_11"/>
</dbReference>
<evidence type="ECO:0000256" key="2">
    <source>
        <dbReference type="ARBA" id="ARBA00008887"/>
    </source>
</evidence>
<keyword evidence="11 15" id="KW-0175">Coiled coil</keyword>
<dbReference type="Gene3D" id="3.40.50.300">
    <property type="entry name" value="P-loop containing nucleotide triphosphate hydrolases"/>
    <property type="match status" value="5"/>
</dbReference>
<evidence type="ECO:0000256" key="7">
    <source>
        <dbReference type="ARBA" id="ARBA00022737"/>
    </source>
</evidence>
<evidence type="ECO:0000256" key="1">
    <source>
        <dbReference type="ARBA" id="ARBA00004245"/>
    </source>
</evidence>
<feature type="region of interest" description="Disordered" evidence="16">
    <location>
        <begin position="978"/>
        <end position="998"/>
    </location>
</feature>
<dbReference type="FunFam" id="1.10.8.720:FF:000003">
    <property type="entry name" value="Cytoplasmic dynein heavy chain 2"/>
    <property type="match status" value="1"/>
</dbReference>
<feature type="coiled-coil region" evidence="15">
    <location>
        <begin position="3500"/>
        <end position="3555"/>
    </location>
</feature>
<dbReference type="InterPro" id="IPR043157">
    <property type="entry name" value="Dynein_AAA1S"/>
</dbReference>
<feature type="domain" description="AAA+ ATPase" evidence="17">
    <location>
        <begin position="2668"/>
        <end position="2816"/>
    </location>
</feature>
<dbReference type="FunFam" id="3.40.50.300:FF:000373">
    <property type="entry name" value="Cytoplasmic dynein heavy chain 2"/>
    <property type="match status" value="1"/>
</dbReference>
<dbReference type="InterPro" id="IPR024743">
    <property type="entry name" value="Dynein_HC_stalk"/>
</dbReference>
<dbReference type="InterPro" id="IPR035706">
    <property type="entry name" value="AAA_9"/>
</dbReference>
<evidence type="ECO:0000313" key="19">
    <source>
        <dbReference type="Proteomes" id="UP000242474"/>
    </source>
</evidence>
<dbReference type="Pfam" id="PF03028">
    <property type="entry name" value="Dynein_heavy"/>
    <property type="match status" value="1"/>
</dbReference>
<dbReference type="Gene3D" id="3.10.490.20">
    <property type="match status" value="1"/>
</dbReference>
<evidence type="ECO:0000256" key="14">
    <source>
        <dbReference type="ARBA" id="ARBA00033439"/>
    </source>
</evidence>
<dbReference type="EMBL" id="KZ303513">
    <property type="protein sequence ID" value="PIA14754.1"/>
    <property type="molecule type" value="Genomic_DNA"/>
</dbReference>
<dbReference type="InterPro" id="IPR035699">
    <property type="entry name" value="AAA_6"/>
</dbReference>
<dbReference type="InterPro" id="IPR013602">
    <property type="entry name" value="Dynein_heavy_linker"/>
</dbReference>
<gene>
    <name evidence="18" type="ORF">COEREDRAFT_46106</name>
</gene>
<evidence type="ECO:0000256" key="13">
    <source>
        <dbReference type="ARBA" id="ARBA00023212"/>
    </source>
</evidence>
<evidence type="ECO:0000256" key="10">
    <source>
        <dbReference type="ARBA" id="ARBA00023017"/>
    </source>
</evidence>
<dbReference type="Gene3D" id="1.20.920.20">
    <property type="match status" value="1"/>
</dbReference>
<dbReference type="FunFam" id="1.10.287.2620:FF:000001">
    <property type="entry name" value="Cytoplasmic dynein heavy chain 1"/>
    <property type="match status" value="1"/>
</dbReference>
<evidence type="ECO:0000256" key="11">
    <source>
        <dbReference type="ARBA" id="ARBA00023054"/>
    </source>
</evidence>
<dbReference type="Pfam" id="PF18199">
    <property type="entry name" value="Dynein_C"/>
    <property type="match status" value="1"/>
</dbReference>
<evidence type="ECO:0000256" key="3">
    <source>
        <dbReference type="ARBA" id="ARBA00011655"/>
    </source>
</evidence>
<dbReference type="PANTHER" id="PTHR46532">
    <property type="entry name" value="MALE FERTILITY FACTOR KL5"/>
    <property type="match status" value="1"/>
</dbReference>
<dbReference type="Gene3D" id="1.10.472.130">
    <property type="match status" value="1"/>
</dbReference>
<dbReference type="Pfam" id="PF12781">
    <property type="entry name" value="AAA_9"/>
    <property type="match status" value="1"/>
</dbReference>
<dbReference type="Pfam" id="PF12777">
    <property type="entry name" value="MT"/>
    <property type="match status" value="1"/>
</dbReference>
<organism evidence="18 19">
    <name type="scientific">Coemansia reversa (strain ATCC 12441 / NRRL 1564)</name>
    <dbReference type="NCBI Taxonomy" id="763665"/>
    <lineage>
        <taxon>Eukaryota</taxon>
        <taxon>Fungi</taxon>
        <taxon>Fungi incertae sedis</taxon>
        <taxon>Zoopagomycota</taxon>
        <taxon>Kickxellomycotina</taxon>
        <taxon>Kickxellomycetes</taxon>
        <taxon>Kickxellales</taxon>
        <taxon>Kickxellaceae</taxon>
        <taxon>Coemansia</taxon>
    </lineage>
</organism>
<protein>
    <recommendedName>
        <fullName evidence="4">Dynein heavy chain, cytoplasmic</fullName>
    </recommendedName>
    <alternativeName>
        <fullName evidence="14">Dynein heavy chain, cytosolic</fullName>
    </alternativeName>
</protein>
<keyword evidence="10" id="KW-0243">Dynein</keyword>
<feature type="coiled-coil region" evidence="15">
    <location>
        <begin position="3318"/>
        <end position="3345"/>
    </location>
</feature>
<name>A0A2G5B6Y8_COERN</name>
<dbReference type="FunFam" id="1.10.8.710:FF:000005">
    <property type="entry name" value="Cytoplasmic dynein heavy chain 1"/>
    <property type="match status" value="1"/>
</dbReference>
<dbReference type="Gene3D" id="1.10.8.720">
    <property type="entry name" value="Region D6 of dynein motor"/>
    <property type="match status" value="1"/>
</dbReference>
<dbReference type="GO" id="GO:0051959">
    <property type="term" value="F:dynein light intermediate chain binding"/>
    <property type="evidence" value="ECO:0007669"/>
    <property type="project" value="InterPro"/>
</dbReference>
<dbReference type="FunFam" id="3.40.50.300:FF:000071">
    <property type="entry name" value="Cytoplasmic dynein heavy chain 1"/>
    <property type="match status" value="1"/>
</dbReference>
<dbReference type="InterPro" id="IPR042228">
    <property type="entry name" value="Dynein_linker_3"/>
</dbReference>
<comment type="similarity">
    <text evidence="2">Belongs to the dynein heavy chain family.</text>
</comment>
<dbReference type="Proteomes" id="UP000242474">
    <property type="component" value="Unassembled WGS sequence"/>
</dbReference>
<dbReference type="OrthoDB" id="447173at2759"/>
<dbReference type="SMART" id="SM00382">
    <property type="entry name" value="AAA"/>
    <property type="match status" value="4"/>
</dbReference>
<dbReference type="InterPro" id="IPR024317">
    <property type="entry name" value="Dynein_heavy_chain_D4_dom"/>
</dbReference>
<keyword evidence="9" id="KW-0067">ATP-binding</keyword>
<dbReference type="Gene3D" id="1.20.140.100">
    <property type="entry name" value="Dynein heavy chain, N-terminal domain 2"/>
    <property type="match status" value="1"/>
</dbReference>
<dbReference type="InterPro" id="IPR043160">
    <property type="entry name" value="Dynein_C_barrel"/>
</dbReference>
<dbReference type="GO" id="GO:0007018">
    <property type="term" value="P:microtubule-based movement"/>
    <property type="evidence" value="ECO:0007669"/>
    <property type="project" value="InterPro"/>
</dbReference>
<evidence type="ECO:0000256" key="12">
    <source>
        <dbReference type="ARBA" id="ARBA00023175"/>
    </source>
</evidence>
<dbReference type="InterPro" id="IPR042222">
    <property type="entry name" value="Dynein_2_N"/>
</dbReference>
<evidence type="ECO:0000313" key="18">
    <source>
        <dbReference type="EMBL" id="PIA14754.1"/>
    </source>
</evidence>
<keyword evidence="12" id="KW-0505">Motor protein</keyword>
<evidence type="ECO:0000259" key="17">
    <source>
        <dbReference type="SMART" id="SM00382"/>
    </source>
</evidence>
<evidence type="ECO:0000256" key="5">
    <source>
        <dbReference type="ARBA" id="ARBA00022490"/>
    </source>
</evidence>
<dbReference type="Gene3D" id="1.10.8.1220">
    <property type="match status" value="1"/>
</dbReference>
<dbReference type="InterPro" id="IPR041228">
    <property type="entry name" value="Dynein_C"/>
</dbReference>
<proteinExistence type="inferred from homology"/>
<feature type="region of interest" description="Disordered" evidence="16">
    <location>
        <begin position="176"/>
        <end position="199"/>
    </location>
</feature>
<dbReference type="FunFam" id="3.40.50.300:FF:000517">
    <property type="entry name" value="Cytoplasmic dynein heavy chain 1"/>
    <property type="match status" value="1"/>
</dbReference>
<dbReference type="Gene3D" id="1.20.920.30">
    <property type="match status" value="1"/>
</dbReference>
<dbReference type="GO" id="GO:0005524">
    <property type="term" value="F:ATP binding"/>
    <property type="evidence" value="ECO:0007669"/>
    <property type="project" value="UniProtKB-KW"/>
</dbReference>
<feature type="domain" description="AAA+ ATPase" evidence="17">
    <location>
        <begin position="2260"/>
        <end position="2433"/>
    </location>
</feature>
<dbReference type="Pfam" id="PF22597">
    <property type="entry name" value="DYN_lid"/>
    <property type="match status" value="1"/>
</dbReference>
<feature type="compositionally biased region" description="Basic and acidic residues" evidence="16">
    <location>
        <begin position="980"/>
        <end position="990"/>
    </location>
</feature>
<comment type="subcellular location">
    <subcellularLocation>
        <location evidence="1">Cytoplasm</location>
        <location evidence="1">Cytoskeleton</location>
    </subcellularLocation>
</comment>
<dbReference type="Gene3D" id="3.20.180.20">
    <property type="entry name" value="Dynein heavy chain, N-terminal domain 2"/>
    <property type="match status" value="1"/>
</dbReference>
<dbReference type="InterPro" id="IPR027417">
    <property type="entry name" value="P-loop_NTPase"/>
</dbReference>
<dbReference type="Gene3D" id="1.10.287.2620">
    <property type="match status" value="1"/>
</dbReference>
<reference evidence="18 19" key="1">
    <citation type="journal article" date="2015" name="Genome Biol. Evol.">
        <title>Phylogenomic analyses indicate that early fungi evolved digesting cell walls of algal ancestors of land plants.</title>
        <authorList>
            <person name="Chang Y."/>
            <person name="Wang S."/>
            <person name="Sekimoto S."/>
            <person name="Aerts A.L."/>
            <person name="Choi C."/>
            <person name="Clum A."/>
            <person name="LaButti K.M."/>
            <person name="Lindquist E.A."/>
            <person name="Yee Ngan C."/>
            <person name="Ohm R.A."/>
            <person name="Salamov A.A."/>
            <person name="Grigoriev I.V."/>
            <person name="Spatafora J.W."/>
            <person name="Berbee M.L."/>
        </authorList>
    </citation>
    <scope>NUCLEOTIDE SEQUENCE [LARGE SCALE GENOMIC DNA]</scope>
    <source>
        <strain evidence="18 19">NRRL 1564</strain>
    </source>
</reference>
<dbReference type="Gene3D" id="1.20.58.1120">
    <property type="match status" value="1"/>
</dbReference>
<dbReference type="Pfam" id="PF12774">
    <property type="entry name" value="AAA_6"/>
    <property type="match status" value="2"/>
</dbReference>
<evidence type="ECO:0000256" key="8">
    <source>
        <dbReference type="ARBA" id="ARBA00022741"/>
    </source>
</evidence>
<feature type="domain" description="AAA+ ATPase" evidence="17">
    <location>
        <begin position="1944"/>
        <end position="2091"/>
    </location>
</feature>
<dbReference type="FunFam" id="3.40.50.300:FF:000122">
    <property type="entry name" value="Cytoplasmic dynein 1 heavy chain"/>
    <property type="match status" value="1"/>
</dbReference>
<comment type="subunit">
    <text evidence="3">Consists of at least two heavy chains and a number of intermediate and light chains.</text>
</comment>
<dbReference type="Pfam" id="PF08385">
    <property type="entry name" value="DHC_N1"/>
    <property type="match status" value="1"/>
</dbReference>
<keyword evidence="13" id="KW-0206">Cytoskeleton</keyword>
<dbReference type="FunFam" id="3.20.180.20:FF:000002">
    <property type="entry name" value="Cytoplasmic dynein heavy chain 1"/>
    <property type="match status" value="1"/>
</dbReference>
<feature type="domain" description="AAA+ ATPase" evidence="17">
    <location>
        <begin position="3008"/>
        <end position="3175"/>
    </location>
</feature>